<feature type="region of interest" description="Disordered" evidence="1">
    <location>
        <begin position="685"/>
        <end position="706"/>
    </location>
</feature>
<feature type="compositionally biased region" description="Low complexity" evidence="1">
    <location>
        <begin position="947"/>
        <end position="963"/>
    </location>
</feature>
<dbReference type="EMBL" id="LT160030">
    <property type="protein sequence ID" value="CXI52582.1"/>
    <property type="molecule type" value="Genomic_DNA"/>
</dbReference>
<accession>A0A0Y9X6C2</accession>
<feature type="region of interest" description="Disordered" evidence="1">
    <location>
        <begin position="380"/>
        <end position="405"/>
    </location>
</feature>
<feature type="region of interest" description="Disordered" evidence="1">
    <location>
        <begin position="857"/>
        <end position="892"/>
    </location>
</feature>
<dbReference type="PROSITE" id="PS50177">
    <property type="entry name" value="NTF2_DOMAIN"/>
    <property type="match status" value="1"/>
</dbReference>
<name>A0A0Y9X6C2_PLABE</name>
<dbReference type="Proteomes" id="UP000069549">
    <property type="component" value="Chromosome 10"/>
</dbReference>
<evidence type="ECO:0000256" key="1">
    <source>
        <dbReference type="SAM" id="MobiDB-lite"/>
    </source>
</evidence>
<organism evidence="3 4">
    <name type="scientific">Plasmodium berghei</name>
    <dbReference type="NCBI Taxonomy" id="5821"/>
    <lineage>
        <taxon>Eukaryota</taxon>
        <taxon>Sar</taxon>
        <taxon>Alveolata</taxon>
        <taxon>Apicomplexa</taxon>
        <taxon>Aconoidasida</taxon>
        <taxon>Haemosporida</taxon>
        <taxon>Plasmodiidae</taxon>
        <taxon>Plasmodium</taxon>
        <taxon>Plasmodium (Vinckeia)</taxon>
    </lineage>
</organism>
<feature type="compositionally biased region" description="Low complexity" evidence="1">
    <location>
        <begin position="33"/>
        <end position="46"/>
    </location>
</feature>
<evidence type="ECO:0000259" key="2">
    <source>
        <dbReference type="PROSITE" id="PS50177"/>
    </source>
</evidence>
<dbReference type="Gene3D" id="3.10.450.50">
    <property type="match status" value="1"/>
</dbReference>
<dbReference type="InterPro" id="IPR032710">
    <property type="entry name" value="NTF2-like_dom_sf"/>
</dbReference>
<dbReference type="OMA" id="YYYVLHT"/>
<proteinExistence type="predicted"/>
<dbReference type="SUPFAM" id="SSF54427">
    <property type="entry name" value="NTF2-like"/>
    <property type="match status" value="1"/>
</dbReference>
<feature type="compositionally biased region" description="Low complexity" evidence="1">
    <location>
        <begin position="690"/>
        <end position="699"/>
    </location>
</feature>
<feature type="compositionally biased region" description="Polar residues" evidence="1">
    <location>
        <begin position="386"/>
        <end position="400"/>
    </location>
</feature>
<feature type="compositionally biased region" description="Polar residues" evidence="1">
    <location>
        <begin position="51"/>
        <end position="60"/>
    </location>
</feature>
<evidence type="ECO:0000313" key="3">
    <source>
        <dbReference type="EMBL" id="CXI52582.1"/>
    </source>
</evidence>
<feature type="compositionally biased region" description="Polar residues" evidence="1">
    <location>
        <begin position="990"/>
        <end position="1002"/>
    </location>
</feature>
<feature type="region of interest" description="Disordered" evidence="1">
    <location>
        <begin position="912"/>
        <end position="1011"/>
    </location>
</feature>
<protein>
    <recommendedName>
        <fullName evidence="2">NTF2 domain-containing protein</fullName>
    </recommendedName>
</protein>
<dbReference type="InterPro" id="IPR018222">
    <property type="entry name" value="Nuclear_transport_factor_2_euk"/>
</dbReference>
<sequence>MNKSSDAKPYSNKIKNKFQAFFYKNKYSNIKTGNNNVQNGNENLGNEASENRNNTIESENGVNDNFNAIFNQDNNNFFYKKKNAVSNQVNNTKNMDNNKKIGNNDTNNFDGNTNVMGYNDQIYHYDKKKETNRANEMAKYCLDLNNNDNKPTIEHINNQPIIQDSNHNRVVVSNTSNKTPYNNNNISHRNELKNNHYADYFNYMHDSTNNQNGADNGDANRTYENYVNYNPSKNVNKYFDINDNSACANISGQKKINYYNTINDSIEASNRNLVNRPAVLYADINEKIVNTNSGENNSNNHHKNLQTNDKKNGMLHIVNDNVRQNNDQTNGNRCLNSHLNNRRNKNGINGNVHENYRHNEIECNLDNMNNIDDDTLNPPNGRGIHNESNNNTHSHGNNMHNNRSISICSSSHNSIYNVNNITNNNTYKTNDLVKNHLSKEDENNRRKNTSSYNIENVNNSKVLNNQNGNAYNIAYMFIYQYYYVLHTKKEMMYNFYSENAILLLSYNNKNIEEEVEDASRNGKQNNKQNIKADNNTFFKLDDINIEGSQKNENMIKLKNRQMISEYYKYIDVNECIVHIQSIEVINLHDEIYMYIYGKINKSKTSKVYHFFVQNIHLHKYNAYQYYVDVDFIHYYNTYVYAFDGDFIEWNTDSQIATYNEINNEEKEKKTKGIHNVNGTPLIISKDDSLNNQNRQNYNKGNKDPLLFQGIEKNEQNKEYGSENFYENCEEDAENNNNSSASSNNDFYMNKLTNEKKKKKKKKKKITQDNEIIGDNITSIGDEQKKLFTENNINKNIEKGEKKNSNNTCLVTVQQQNGDDILLTNETKYASNQCLTNTKDKNNINGKLRSYSSEIGQEHDGKMGTKHMNNPNSIVGGNKLENNKKSQKNEQKVWNVEKCVDKFPKMENILKEEEKKKNEKKKGKNNKVDPNSWVFRVMKNNQPDPTPNNNELNEKSVNNNNNNNKENEAGKMKGKKNPENNKNIEYNNNIVTDNNESDGNISASDEDEKDTNEEINVVDKKIIIHNIHKNMDKKKINDCIIDRLKNYNDGHAVQIDIYQRSAKKIFPNTYNYQNNYDKFSEYFYAIAELDCRQSQQILLDVGLYCNGIKLNIEHFREKKKTDIKKFNKKFNTFNNNIIDLNKGKDYKFKGMHYRGTMPTPITKPTPFKGKRENIFVK</sequence>
<evidence type="ECO:0000313" key="4">
    <source>
        <dbReference type="Proteomes" id="UP000069549"/>
    </source>
</evidence>
<reference evidence="3 4" key="1">
    <citation type="submission" date="2016-02" db="EMBL/GenBank/DDBJ databases">
        <authorList>
            <consortium name="Pathogen Informatics"/>
        </authorList>
    </citation>
    <scope>NUCLEOTIDE SEQUENCE [LARGE SCALE GENOMIC DNA]</scope>
    <source>
        <strain evidence="3 4">K173</strain>
    </source>
</reference>
<feature type="compositionally biased region" description="Low complexity" evidence="1">
    <location>
        <begin position="979"/>
        <end position="989"/>
    </location>
</feature>
<feature type="domain" description="NTF2" evidence="2">
    <location>
        <begin position="473"/>
        <end position="634"/>
    </location>
</feature>
<dbReference type="AlphaFoldDB" id="A0A0Y9X6C2"/>
<feature type="compositionally biased region" description="Basic and acidic residues" evidence="1">
    <location>
        <begin position="964"/>
        <end position="978"/>
    </location>
</feature>
<dbReference type="VEuPathDB" id="PlasmoDB:PBANKA_1019700"/>
<feature type="region of interest" description="Disordered" evidence="1">
    <location>
        <begin position="33"/>
        <end position="60"/>
    </location>
</feature>
<gene>
    <name evidence="3" type="ORF">PBK173_000244300</name>
</gene>
<feature type="compositionally biased region" description="Basic and acidic residues" evidence="1">
    <location>
        <begin position="880"/>
        <end position="890"/>
    </location>
</feature>